<dbReference type="HOGENOM" id="CLU_000288_63_44_14"/>
<gene>
    <name evidence="10" type="primary">pknB</name>
    <name evidence="10" type="ORF">X271_00211</name>
</gene>
<comment type="similarity">
    <text evidence="1">Belongs to the protein kinase superfamily. NEK Ser/Thr protein kinase family. NIMA subfamily.</text>
</comment>
<evidence type="ECO:0000256" key="8">
    <source>
        <dbReference type="SAM" id="Phobius"/>
    </source>
</evidence>
<proteinExistence type="inferred from homology"/>
<sequence>MEFKTNIVINDKYKIVSEIGRGASAVVYLGYDLFSEKNVALKIQNQKDEFSNMDKRFKLEANALLNLNHKNIVSTYDYFIWNNRRVIVMEYLDGKTLERYIKEKKYLSSEEVASFALEILKALDYVHQNGIMHRDLKPANITITIDNKLKLMDFGIIQTSINQELTREASIIGTIQYLAPEIFKGEKSSPPSEMFSIGVLLYRMSTGVLPFKGTSHEDTAKKILNDEPLPPTKINPNLDSGLEKIILKLLEKDYYNRYQTAQETIKAINDYLHKSKNILKFRTIAQEKNKINPEQKLQSKSKKKAKKIKLLNYLLFFITIIIVLIIALLLVFIIN</sequence>
<reference evidence="10 11" key="1">
    <citation type="journal article" date="2014" name="Genome Biol. Evol.">
        <title>Phylogenomics of "Candidatus Hepatoplasma crinochetorum," a Lineage of Mollicutes Associated with Noninsect Arthropods.</title>
        <authorList>
            <person name="Leclercq S."/>
            <person name="Dittmer J."/>
            <person name="Bouchon D."/>
            <person name="Cordaux R."/>
        </authorList>
    </citation>
    <scope>NUCLEOTIDE SEQUENCE [LARGE SCALE GENOMIC DNA]</scope>
    <source>
        <strain evidence="10 11">Av</strain>
    </source>
</reference>
<dbReference type="RefSeq" id="WP_025208620.1">
    <property type="nucleotide sequence ID" value="NZ_CP006932.1"/>
</dbReference>
<feature type="domain" description="Protein kinase" evidence="9">
    <location>
        <begin position="13"/>
        <end position="272"/>
    </location>
</feature>
<dbReference type="AlphaFoldDB" id="W8GSA3"/>
<evidence type="ECO:0000256" key="7">
    <source>
        <dbReference type="PROSITE-ProRule" id="PRU10141"/>
    </source>
</evidence>
<evidence type="ECO:0000256" key="1">
    <source>
        <dbReference type="ARBA" id="ARBA00010886"/>
    </source>
</evidence>
<dbReference type="SUPFAM" id="SSF56112">
    <property type="entry name" value="Protein kinase-like (PK-like)"/>
    <property type="match status" value="1"/>
</dbReference>
<feature type="transmembrane region" description="Helical" evidence="8">
    <location>
        <begin position="310"/>
        <end position="334"/>
    </location>
</feature>
<evidence type="ECO:0000256" key="4">
    <source>
        <dbReference type="ARBA" id="ARBA00022741"/>
    </source>
</evidence>
<keyword evidence="3 10" id="KW-0808">Transferase</keyword>
<dbReference type="FunFam" id="1.10.510.10:FF:000571">
    <property type="entry name" value="Maternal embryonic leucine zipper kinase"/>
    <property type="match status" value="1"/>
</dbReference>
<dbReference type="OrthoDB" id="9788659at2"/>
<keyword evidence="8" id="KW-0472">Membrane</keyword>
<dbReference type="InterPro" id="IPR000719">
    <property type="entry name" value="Prot_kinase_dom"/>
</dbReference>
<dbReference type="STRING" id="1427984.X271_00211"/>
<dbReference type="PANTHER" id="PTHR43671:SF13">
    <property type="entry name" value="SERINE_THREONINE-PROTEIN KINASE NEK2"/>
    <property type="match status" value="1"/>
</dbReference>
<evidence type="ECO:0000313" key="10">
    <source>
        <dbReference type="EMBL" id="AHK22320.1"/>
    </source>
</evidence>
<dbReference type="eggNOG" id="COG0515">
    <property type="taxonomic scope" value="Bacteria"/>
</dbReference>
<evidence type="ECO:0000256" key="2">
    <source>
        <dbReference type="ARBA" id="ARBA00012513"/>
    </source>
</evidence>
<evidence type="ECO:0000256" key="3">
    <source>
        <dbReference type="ARBA" id="ARBA00022679"/>
    </source>
</evidence>
<dbReference type="PROSITE" id="PS50011">
    <property type="entry name" value="PROTEIN_KINASE_DOM"/>
    <property type="match status" value="1"/>
</dbReference>
<organism evidence="10 11">
    <name type="scientific">Candidatus Hepatoplasma crinochetorum Av</name>
    <dbReference type="NCBI Taxonomy" id="1427984"/>
    <lineage>
        <taxon>Bacteria</taxon>
        <taxon>Bacillati</taxon>
        <taxon>Mycoplasmatota</taxon>
        <taxon>Mollicutes</taxon>
        <taxon>Candidatus Hepatoplasmataceae</taxon>
        <taxon>Candidatus Hepatoplasma</taxon>
    </lineage>
</organism>
<evidence type="ECO:0000259" key="9">
    <source>
        <dbReference type="PROSITE" id="PS50011"/>
    </source>
</evidence>
<dbReference type="GO" id="GO:0005524">
    <property type="term" value="F:ATP binding"/>
    <property type="evidence" value="ECO:0007669"/>
    <property type="project" value="UniProtKB-UniRule"/>
</dbReference>
<feature type="binding site" evidence="7">
    <location>
        <position position="42"/>
    </location>
    <ligand>
        <name>ATP</name>
        <dbReference type="ChEBI" id="CHEBI:30616"/>
    </ligand>
</feature>
<keyword evidence="4 7" id="KW-0547">Nucleotide-binding</keyword>
<accession>W8GSA3</accession>
<protein>
    <recommendedName>
        <fullName evidence="2">non-specific serine/threonine protein kinase</fullName>
        <ecNumber evidence="2">2.7.11.1</ecNumber>
    </recommendedName>
</protein>
<evidence type="ECO:0000256" key="6">
    <source>
        <dbReference type="ARBA" id="ARBA00022840"/>
    </source>
</evidence>
<dbReference type="PROSITE" id="PS00107">
    <property type="entry name" value="PROTEIN_KINASE_ATP"/>
    <property type="match status" value="1"/>
</dbReference>
<dbReference type="GO" id="GO:0004674">
    <property type="term" value="F:protein serine/threonine kinase activity"/>
    <property type="evidence" value="ECO:0007669"/>
    <property type="project" value="UniProtKB-EC"/>
</dbReference>
<dbReference type="Gene3D" id="1.10.510.10">
    <property type="entry name" value="Transferase(Phosphotransferase) domain 1"/>
    <property type="match status" value="1"/>
</dbReference>
<dbReference type="EMBL" id="CP006932">
    <property type="protein sequence ID" value="AHK22320.1"/>
    <property type="molecule type" value="Genomic_DNA"/>
</dbReference>
<dbReference type="InterPro" id="IPR017441">
    <property type="entry name" value="Protein_kinase_ATP_BS"/>
</dbReference>
<keyword evidence="5 10" id="KW-0418">Kinase</keyword>
<evidence type="ECO:0000256" key="5">
    <source>
        <dbReference type="ARBA" id="ARBA00022777"/>
    </source>
</evidence>
<name>W8GSA3_9MOLU</name>
<dbReference type="PROSITE" id="PS00108">
    <property type="entry name" value="PROTEIN_KINASE_ST"/>
    <property type="match status" value="1"/>
</dbReference>
<dbReference type="Proteomes" id="UP000019450">
    <property type="component" value="Chromosome"/>
</dbReference>
<evidence type="ECO:0000313" key="11">
    <source>
        <dbReference type="Proteomes" id="UP000019450"/>
    </source>
</evidence>
<dbReference type="PANTHER" id="PTHR43671">
    <property type="entry name" value="SERINE/THREONINE-PROTEIN KINASE NEK"/>
    <property type="match status" value="1"/>
</dbReference>
<keyword evidence="11" id="KW-1185">Reference proteome</keyword>
<dbReference type="CDD" id="cd14014">
    <property type="entry name" value="STKc_PknB_like"/>
    <property type="match status" value="1"/>
</dbReference>
<dbReference type="SMART" id="SM00220">
    <property type="entry name" value="S_TKc"/>
    <property type="match status" value="1"/>
</dbReference>
<dbReference type="Pfam" id="PF00069">
    <property type="entry name" value="Pkinase"/>
    <property type="match status" value="1"/>
</dbReference>
<keyword evidence="8" id="KW-1133">Transmembrane helix</keyword>
<dbReference type="KEGG" id="hcr:X271_00211"/>
<dbReference type="EC" id="2.7.11.1" evidence="2"/>
<dbReference type="InterPro" id="IPR008271">
    <property type="entry name" value="Ser/Thr_kinase_AS"/>
</dbReference>
<dbReference type="InterPro" id="IPR050660">
    <property type="entry name" value="NEK_Ser/Thr_kinase"/>
</dbReference>
<dbReference type="InterPro" id="IPR011009">
    <property type="entry name" value="Kinase-like_dom_sf"/>
</dbReference>
<keyword evidence="6 7" id="KW-0067">ATP-binding</keyword>
<keyword evidence="8" id="KW-0812">Transmembrane</keyword>